<dbReference type="Pfam" id="PF05236">
    <property type="entry name" value="TAF4"/>
    <property type="match status" value="1"/>
</dbReference>
<proteinExistence type="inferred from homology"/>
<dbReference type="InterPro" id="IPR003894">
    <property type="entry name" value="TAFH_NHR1"/>
</dbReference>
<comment type="similarity">
    <text evidence="2">Belongs to the TAF4 family.</text>
</comment>
<feature type="compositionally biased region" description="Gly residues" evidence="6">
    <location>
        <begin position="91"/>
        <end position="100"/>
    </location>
</feature>
<evidence type="ECO:0000256" key="2">
    <source>
        <dbReference type="ARBA" id="ARBA00006178"/>
    </source>
</evidence>
<dbReference type="SMART" id="SM00549">
    <property type="entry name" value="TAFH"/>
    <property type="match status" value="1"/>
</dbReference>
<dbReference type="InterPro" id="IPR037249">
    <property type="entry name" value="TAFH/NHR1_dom_sf"/>
</dbReference>
<gene>
    <name evidence="9" type="primary">TAF4</name>
</gene>
<accession>A0ABM1JJI3</accession>
<keyword evidence="8" id="KW-1185">Reference proteome</keyword>
<dbReference type="InterPro" id="IPR007900">
    <property type="entry name" value="TAF4_C"/>
</dbReference>
<name>A0ABM1JJI3_GEKJA</name>
<dbReference type="InterPro" id="IPR045144">
    <property type="entry name" value="TAF4"/>
</dbReference>
<feature type="compositionally biased region" description="Low complexity" evidence="6">
    <location>
        <begin position="141"/>
        <end position="151"/>
    </location>
</feature>
<dbReference type="PANTHER" id="PTHR15138">
    <property type="entry name" value="TRANSCRIPTION INITIATION FACTOR TFIID SUBUNIT 4"/>
    <property type="match status" value="1"/>
</dbReference>
<protein>
    <submittedName>
        <fullName evidence="9">Transcription initiation factor TFIID subunit 4</fullName>
    </submittedName>
</protein>
<dbReference type="PROSITE" id="PS51119">
    <property type="entry name" value="TAFH"/>
    <property type="match status" value="1"/>
</dbReference>
<dbReference type="RefSeq" id="XP_015261620.1">
    <property type="nucleotide sequence ID" value="XM_015406134.1"/>
</dbReference>
<evidence type="ECO:0000313" key="8">
    <source>
        <dbReference type="Proteomes" id="UP000694871"/>
    </source>
</evidence>
<dbReference type="Proteomes" id="UP000694871">
    <property type="component" value="Unplaced"/>
</dbReference>
<evidence type="ECO:0000256" key="6">
    <source>
        <dbReference type="SAM" id="MobiDB-lite"/>
    </source>
</evidence>
<dbReference type="SUPFAM" id="SSF158553">
    <property type="entry name" value="TAFH domain-like"/>
    <property type="match status" value="1"/>
</dbReference>
<feature type="compositionally biased region" description="Basic and acidic residues" evidence="6">
    <location>
        <begin position="962"/>
        <end position="980"/>
    </location>
</feature>
<evidence type="ECO:0000313" key="9">
    <source>
        <dbReference type="RefSeq" id="XP_015261620.1"/>
    </source>
</evidence>
<organism evidence="8 9">
    <name type="scientific">Gekko japonicus</name>
    <name type="common">Schlegel's Japanese gecko</name>
    <dbReference type="NCBI Taxonomy" id="146911"/>
    <lineage>
        <taxon>Eukaryota</taxon>
        <taxon>Metazoa</taxon>
        <taxon>Chordata</taxon>
        <taxon>Craniata</taxon>
        <taxon>Vertebrata</taxon>
        <taxon>Euteleostomi</taxon>
        <taxon>Lepidosauria</taxon>
        <taxon>Squamata</taxon>
        <taxon>Bifurcata</taxon>
        <taxon>Gekkota</taxon>
        <taxon>Gekkonidae</taxon>
        <taxon>Gekkoninae</taxon>
        <taxon>Gekko</taxon>
    </lineage>
</organism>
<keyword evidence="5" id="KW-0539">Nucleus</keyword>
<dbReference type="Pfam" id="PF07531">
    <property type="entry name" value="TAFH"/>
    <property type="match status" value="1"/>
</dbReference>
<feature type="region of interest" description="Disordered" evidence="6">
    <location>
        <begin position="56"/>
        <end position="151"/>
    </location>
</feature>
<evidence type="ECO:0000256" key="3">
    <source>
        <dbReference type="ARBA" id="ARBA00023015"/>
    </source>
</evidence>
<dbReference type="PANTHER" id="PTHR15138:SF18">
    <property type="entry name" value="TATA-BOX BINDING PROTEIN ASSOCIATED FACTOR 4"/>
    <property type="match status" value="1"/>
</dbReference>
<dbReference type="GeneID" id="107106050"/>
<sequence>MAAGSDLLDEVFLNAEVDEKVVSDLVGSLESQLAASGHHHQHHNAQEPLRAAGGLLGNHVVSGSSGSSSPSPSPGGGVVVGGNANVQTESPGGGGGGGTSGSTTTAKMGLSGPEITKPGAGGVQGSVINHNARSQGSSLDGATPTSASAAAGVQGGSETAVAPGTLSQGKSVVISTMATALSTRNGKIGTTAVQTLNGSNVVMNSHHSGSASFSATPVTANPAVIPAITPLVNNGPGSVGKVNTVNAVLPAASNTVIQTSFLGTGVSSASSPSPTVISSQQPPSIGTGGPTVALVRPPIHTVGPSVAAATQNGSNTVINSTISVGSFPPTAVTAATVGSGVSLQTSLVNSQPGSGVPAAPATQVIKSESPKTIVQAVTQQQTLAAGGQPSTTGGNMIIGQTMQAGLPNVAPNPGGVPPVPPGTPTGLAKGAANTVAQSLPRTPTATTSGIRATLAPTVLAPRLPQPPQNPTNIQNFQLPPGMVLVRSENGQLLMIPQHTLAQMQAHAQSQPQTTMTPRPATPTSASSVQISTVQKSCLEVHSQVTGVDSWLASYADREFTSSHVPEIHQKPQIVLGNTAQTSALGTATAVQTGTAQRTVQATTAASTAATETMENVKKCKNFLSTLIKLASSGKQSTETAANVKELVQNLLDGKIEAEDFTSRLYRELNSSPQPYLVPFLKRSLPALRQLTPDSAAFIQQSQQQQPTTQPTTTLTAVMLNSPIQRTAGKTTATVTSTLQQPVISLTQPTQVGVGKQGQPTQVVIQQSQKPGTLIRPPQVTLTQTPMVALRPPHNRIMLTAPQQIQLNPLQTVPVVKQTVLPGTKALSTFSTQAAAAQKNKLKEPGGGSFRDDDDINDVASMAGVNLSECAYIGYQFRVGGDVNEIVDDDDINDVASMAGGNLAEERAHIFDIGYQFRDDERYDQASDVRAQLKFFEQLDQIEKQRKDEQEREILMRAAKSRSRQEDPEQLRLKQKAKEMQQQELAQMRQREANQTALAAIGPRKKRKVDSPGAGPGTEGSSASVAVPGGSGVGATRQFTRQRITRVNLRDLIFCLENERETSHSLLLYKAFLK</sequence>
<feature type="domain" description="TAFH" evidence="7">
    <location>
        <begin position="613"/>
        <end position="710"/>
    </location>
</feature>
<comment type="subcellular location">
    <subcellularLocation>
        <location evidence="1">Nucleus</location>
    </subcellularLocation>
</comment>
<feature type="compositionally biased region" description="Polar residues" evidence="6">
    <location>
        <begin position="126"/>
        <end position="140"/>
    </location>
</feature>
<evidence type="ECO:0000256" key="5">
    <source>
        <dbReference type="ARBA" id="ARBA00023242"/>
    </source>
</evidence>
<keyword evidence="4" id="KW-0804">Transcription</keyword>
<evidence type="ECO:0000256" key="1">
    <source>
        <dbReference type="ARBA" id="ARBA00004123"/>
    </source>
</evidence>
<dbReference type="Gene3D" id="1.20.120.1110">
    <property type="entry name" value="TAFH/NHR1 domain"/>
    <property type="match status" value="1"/>
</dbReference>
<evidence type="ECO:0000256" key="4">
    <source>
        <dbReference type="ARBA" id="ARBA00023163"/>
    </source>
</evidence>
<feature type="region of interest" description="Disordered" evidence="6">
    <location>
        <begin position="956"/>
        <end position="1033"/>
    </location>
</feature>
<keyword evidence="3" id="KW-0805">Transcription regulation</keyword>
<reference evidence="9" key="1">
    <citation type="submission" date="2025-08" db="UniProtKB">
        <authorList>
            <consortium name="RefSeq"/>
        </authorList>
    </citation>
    <scope>IDENTIFICATION</scope>
</reference>
<feature type="region of interest" description="Disordered" evidence="6">
    <location>
        <begin position="502"/>
        <end position="524"/>
    </location>
</feature>
<evidence type="ECO:0000259" key="7">
    <source>
        <dbReference type="PROSITE" id="PS51119"/>
    </source>
</evidence>
<feature type="compositionally biased region" description="Low complexity" evidence="6">
    <location>
        <begin position="60"/>
        <end position="70"/>
    </location>
</feature>